<dbReference type="PANTHER" id="PTHR40661:SF1">
    <property type="entry name" value="HTH CRO_C1-TYPE DOMAIN-CONTAINING PROTEIN"/>
    <property type="match status" value="1"/>
</dbReference>
<evidence type="ECO:0000313" key="5">
    <source>
        <dbReference type="EMBL" id="SFR67159.1"/>
    </source>
</evidence>
<dbReference type="RefSeq" id="WP_092559452.1">
    <property type="nucleotide sequence ID" value="NZ_FOYZ01000003.1"/>
</dbReference>
<dbReference type="STRING" id="37658.SAMN05661086_00836"/>
<keyword evidence="6" id="KW-1185">Reference proteome</keyword>
<dbReference type="GO" id="GO:0003677">
    <property type="term" value="F:DNA binding"/>
    <property type="evidence" value="ECO:0007669"/>
    <property type="project" value="UniProtKB-KW"/>
</dbReference>
<name>A0A1I6IKH8_9FIRM</name>
<dbReference type="PANTHER" id="PTHR40661">
    <property type="match status" value="1"/>
</dbReference>
<dbReference type="InterPro" id="IPR010982">
    <property type="entry name" value="Lambda_DNA-bd_dom_sf"/>
</dbReference>
<dbReference type="CDD" id="cd00093">
    <property type="entry name" value="HTH_XRE"/>
    <property type="match status" value="1"/>
</dbReference>
<keyword evidence="3" id="KW-0804">Transcription</keyword>
<dbReference type="SMART" id="SM00530">
    <property type="entry name" value="HTH_XRE"/>
    <property type="match status" value="1"/>
</dbReference>
<sequence length="127" mass="14392">MNIIATRIKKAMDIRNMRQVDVIEKSGINKGSLSSYLSGKYIPKQSNIIRLASALNVAEAWLSGQDVPMERIDYSSALEVHESFDSLSEMDIKLLDYFSRLNETGKAEALKRICELTYLYSYTESNS</sequence>
<dbReference type="SUPFAM" id="SSF47413">
    <property type="entry name" value="lambda repressor-like DNA-binding domains"/>
    <property type="match status" value="1"/>
</dbReference>
<evidence type="ECO:0000256" key="1">
    <source>
        <dbReference type="ARBA" id="ARBA00023015"/>
    </source>
</evidence>
<gene>
    <name evidence="5" type="ORF">SAMN05661086_00836</name>
</gene>
<dbReference type="PROSITE" id="PS50943">
    <property type="entry name" value="HTH_CROC1"/>
    <property type="match status" value="1"/>
</dbReference>
<keyword evidence="2" id="KW-0238">DNA-binding</keyword>
<dbReference type="Gene3D" id="1.10.260.40">
    <property type="entry name" value="lambda repressor-like DNA-binding domains"/>
    <property type="match status" value="1"/>
</dbReference>
<proteinExistence type="predicted"/>
<protein>
    <submittedName>
        <fullName evidence="5">Helix-turn-helix</fullName>
    </submittedName>
</protein>
<organism evidence="5 6">
    <name type="scientific">Anaeromicropila populeti</name>
    <dbReference type="NCBI Taxonomy" id="37658"/>
    <lineage>
        <taxon>Bacteria</taxon>
        <taxon>Bacillati</taxon>
        <taxon>Bacillota</taxon>
        <taxon>Clostridia</taxon>
        <taxon>Lachnospirales</taxon>
        <taxon>Lachnospiraceae</taxon>
        <taxon>Anaeromicropila</taxon>
    </lineage>
</organism>
<keyword evidence="1" id="KW-0805">Transcription regulation</keyword>
<accession>A0A1I6IKH8</accession>
<dbReference type="EMBL" id="FOYZ01000003">
    <property type="protein sequence ID" value="SFR67159.1"/>
    <property type="molecule type" value="Genomic_DNA"/>
</dbReference>
<evidence type="ECO:0000259" key="4">
    <source>
        <dbReference type="PROSITE" id="PS50943"/>
    </source>
</evidence>
<reference evidence="5 6" key="1">
    <citation type="submission" date="2016-10" db="EMBL/GenBank/DDBJ databases">
        <authorList>
            <person name="de Groot N.N."/>
        </authorList>
    </citation>
    <scope>NUCLEOTIDE SEQUENCE [LARGE SCALE GENOMIC DNA]</scope>
    <source>
        <strain evidence="5 6">743A</strain>
    </source>
</reference>
<dbReference type="OrthoDB" id="194368at2"/>
<evidence type="ECO:0000313" key="6">
    <source>
        <dbReference type="Proteomes" id="UP000199659"/>
    </source>
</evidence>
<dbReference type="Pfam" id="PF01381">
    <property type="entry name" value="HTH_3"/>
    <property type="match status" value="1"/>
</dbReference>
<dbReference type="InterPro" id="IPR001387">
    <property type="entry name" value="Cro/C1-type_HTH"/>
</dbReference>
<evidence type="ECO:0000256" key="2">
    <source>
        <dbReference type="ARBA" id="ARBA00023125"/>
    </source>
</evidence>
<evidence type="ECO:0000256" key="3">
    <source>
        <dbReference type="ARBA" id="ARBA00023163"/>
    </source>
</evidence>
<dbReference type="Proteomes" id="UP000199659">
    <property type="component" value="Unassembled WGS sequence"/>
</dbReference>
<feature type="domain" description="HTH cro/C1-type" evidence="4">
    <location>
        <begin position="8"/>
        <end position="62"/>
    </location>
</feature>
<dbReference type="AlphaFoldDB" id="A0A1I6IKH8"/>